<dbReference type="SUPFAM" id="SSF56112">
    <property type="entry name" value="Protein kinase-like (PK-like)"/>
    <property type="match status" value="1"/>
</dbReference>
<dbReference type="EC" id="2.7.11.1" evidence="1"/>
<accession>A0A1F7ZUU6</accession>
<dbReference type="AlphaFoldDB" id="A0A1F7ZUU6"/>
<evidence type="ECO:0000259" key="4">
    <source>
        <dbReference type="Pfam" id="PF01636"/>
    </source>
</evidence>
<dbReference type="Proteomes" id="UP000179179">
    <property type="component" value="Unassembled WGS sequence"/>
</dbReference>
<gene>
    <name evidence="5" type="ORF">ABOM_008857</name>
</gene>
<evidence type="ECO:0000256" key="3">
    <source>
        <dbReference type="ARBA" id="ARBA00048679"/>
    </source>
</evidence>
<name>A0A1F7ZUU6_9EURO</name>
<feature type="domain" description="Aminoglycoside phosphotransferase" evidence="4">
    <location>
        <begin position="207"/>
        <end position="300"/>
    </location>
</feature>
<comment type="caution">
    <text evidence="5">The sequence shown here is derived from an EMBL/GenBank/DDBJ whole genome shotgun (WGS) entry which is preliminary data.</text>
</comment>
<sequence length="370" mass="42080">MTAKEDIAPAKAADENIEKKTEIESRAMQSLSQTPFRCLSLKQLSGGLGNFTFRGSLYSPLPDNRTSVIVKHCQQYDRTGTLDLPIARCVAEAVSLGIMRGSFFKHADVSIRPPDHLYLDTYTNLQVIEDIPNCKTLRDYLDCNKDIPYSTARTIGQGLGLWLLEFHSRDWSHINEEETAVLYENKAAVESSKMPFEYAMSLFDDDSLARESVLKAFAQDYPSRLTIIHGDFTTRNLLIQSHPESKKLDDINLAIIDWELSRYGCITMDLASMIACLYIQWHFEGTPCAEFMLRGFIHGYGQLDEQLVFRIAGLIAIYLIMWGRLDLIHGAKTEARAHKLNAHSKEFFIKASQNDVEWLSTSFLSKFLRD</sequence>
<dbReference type="RefSeq" id="XP_022386894.1">
    <property type="nucleotide sequence ID" value="XM_022535986.1"/>
</dbReference>
<organism evidence="5 6">
    <name type="scientific">Aspergillus bombycis</name>
    <dbReference type="NCBI Taxonomy" id="109264"/>
    <lineage>
        <taxon>Eukaryota</taxon>
        <taxon>Fungi</taxon>
        <taxon>Dikarya</taxon>
        <taxon>Ascomycota</taxon>
        <taxon>Pezizomycotina</taxon>
        <taxon>Eurotiomycetes</taxon>
        <taxon>Eurotiomycetidae</taxon>
        <taxon>Eurotiales</taxon>
        <taxon>Aspergillaceae</taxon>
        <taxon>Aspergillus</taxon>
    </lineage>
</organism>
<dbReference type="InterPro" id="IPR008266">
    <property type="entry name" value="Tyr_kinase_AS"/>
</dbReference>
<dbReference type="InterPro" id="IPR011009">
    <property type="entry name" value="Kinase-like_dom_sf"/>
</dbReference>
<reference evidence="5 6" key="1">
    <citation type="journal article" date="2016" name="Genome Biol. Evol.">
        <title>Draft genome sequence of an aflatoxigenic Aspergillus species, A. bombycis.</title>
        <authorList>
            <person name="Moore G.G."/>
            <person name="Mack B.M."/>
            <person name="Beltz S.B."/>
            <person name="Gilbert M.K."/>
        </authorList>
    </citation>
    <scope>NUCLEOTIDE SEQUENCE [LARGE SCALE GENOMIC DNA]</scope>
    <source>
        <strain evidence="6">NRRL 26010</strain>
    </source>
</reference>
<comment type="catalytic activity">
    <reaction evidence="2">
        <text>L-threonyl-[protein] + ATP = O-phospho-L-threonyl-[protein] + ADP + H(+)</text>
        <dbReference type="Rhea" id="RHEA:46608"/>
        <dbReference type="Rhea" id="RHEA-COMP:11060"/>
        <dbReference type="Rhea" id="RHEA-COMP:11605"/>
        <dbReference type="ChEBI" id="CHEBI:15378"/>
        <dbReference type="ChEBI" id="CHEBI:30013"/>
        <dbReference type="ChEBI" id="CHEBI:30616"/>
        <dbReference type="ChEBI" id="CHEBI:61977"/>
        <dbReference type="ChEBI" id="CHEBI:456216"/>
        <dbReference type="EC" id="2.7.11.1"/>
    </reaction>
</comment>
<dbReference type="GO" id="GO:0004674">
    <property type="term" value="F:protein serine/threonine kinase activity"/>
    <property type="evidence" value="ECO:0007669"/>
    <property type="project" value="UniProtKB-EC"/>
</dbReference>
<evidence type="ECO:0000256" key="2">
    <source>
        <dbReference type="ARBA" id="ARBA00047899"/>
    </source>
</evidence>
<dbReference type="EMBL" id="LYCR01000075">
    <property type="protein sequence ID" value="OGM43177.1"/>
    <property type="molecule type" value="Genomic_DNA"/>
</dbReference>
<dbReference type="STRING" id="109264.A0A1F7ZUU6"/>
<evidence type="ECO:0000256" key="1">
    <source>
        <dbReference type="ARBA" id="ARBA00012513"/>
    </source>
</evidence>
<comment type="catalytic activity">
    <reaction evidence="3">
        <text>L-seryl-[protein] + ATP = O-phospho-L-seryl-[protein] + ADP + H(+)</text>
        <dbReference type="Rhea" id="RHEA:17989"/>
        <dbReference type="Rhea" id="RHEA-COMP:9863"/>
        <dbReference type="Rhea" id="RHEA-COMP:11604"/>
        <dbReference type="ChEBI" id="CHEBI:15378"/>
        <dbReference type="ChEBI" id="CHEBI:29999"/>
        <dbReference type="ChEBI" id="CHEBI:30616"/>
        <dbReference type="ChEBI" id="CHEBI:83421"/>
        <dbReference type="ChEBI" id="CHEBI:456216"/>
        <dbReference type="EC" id="2.7.11.1"/>
    </reaction>
</comment>
<proteinExistence type="predicted"/>
<evidence type="ECO:0000313" key="5">
    <source>
        <dbReference type="EMBL" id="OGM43177.1"/>
    </source>
</evidence>
<dbReference type="Gene3D" id="3.90.1200.10">
    <property type="match status" value="1"/>
</dbReference>
<dbReference type="Gene3D" id="3.30.200.20">
    <property type="entry name" value="Phosphorylase Kinase, domain 1"/>
    <property type="match status" value="1"/>
</dbReference>
<dbReference type="PROSITE" id="PS00109">
    <property type="entry name" value="PROTEIN_KINASE_TYR"/>
    <property type="match status" value="1"/>
</dbReference>
<keyword evidence="6" id="KW-1185">Reference proteome</keyword>
<dbReference type="OrthoDB" id="4501801at2759"/>
<dbReference type="GeneID" id="34452247"/>
<protein>
    <recommendedName>
        <fullName evidence="1">non-specific serine/threonine protein kinase</fullName>
        <ecNumber evidence="1">2.7.11.1</ecNumber>
    </recommendedName>
</protein>
<dbReference type="Pfam" id="PF01636">
    <property type="entry name" value="APH"/>
    <property type="match status" value="1"/>
</dbReference>
<evidence type="ECO:0000313" key="6">
    <source>
        <dbReference type="Proteomes" id="UP000179179"/>
    </source>
</evidence>
<dbReference type="InterPro" id="IPR002575">
    <property type="entry name" value="Aminoglycoside_PTrfase"/>
</dbReference>